<protein>
    <recommendedName>
        <fullName evidence="1">DNA-directed RNA polymerase</fullName>
        <ecNumber evidence="1">2.7.7.6</ecNumber>
    </recommendedName>
</protein>
<keyword evidence="3" id="KW-0862">Zinc</keyword>
<dbReference type="SUPFAM" id="SSF64484">
    <property type="entry name" value="beta and beta-prime subunits of DNA dependent RNA-polymerase"/>
    <property type="match status" value="1"/>
</dbReference>
<name>A0A0L0FJ18_9EUKA</name>
<dbReference type="GO" id="GO:0006351">
    <property type="term" value="P:DNA-templated transcription"/>
    <property type="evidence" value="ECO:0007669"/>
    <property type="project" value="InterPro"/>
</dbReference>
<dbReference type="GO" id="GO:0046872">
    <property type="term" value="F:metal ion binding"/>
    <property type="evidence" value="ECO:0007669"/>
    <property type="project" value="UniProtKB-KW"/>
</dbReference>
<keyword evidence="2" id="KW-0479">Metal-binding</keyword>
<dbReference type="PANTHER" id="PTHR48446">
    <property type="entry name" value="DNA-DIRECTED RNA POLYMERASE SUBUNIT BETA' N-TERMINAL SECTION"/>
    <property type="match status" value="1"/>
</dbReference>
<dbReference type="EMBL" id="KQ242975">
    <property type="protein sequence ID" value="KNC76755.1"/>
    <property type="molecule type" value="Genomic_DNA"/>
</dbReference>
<dbReference type="GO" id="GO:0003677">
    <property type="term" value="F:DNA binding"/>
    <property type="evidence" value="ECO:0007669"/>
    <property type="project" value="InterPro"/>
</dbReference>
<dbReference type="OrthoDB" id="270392at2759"/>
<dbReference type="EC" id="2.7.7.6" evidence="1"/>
<dbReference type="Proteomes" id="UP000054560">
    <property type="component" value="Unassembled WGS sequence"/>
</dbReference>
<accession>A0A0L0FJ18</accession>
<evidence type="ECO:0000256" key="2">
    <source>
        <dbReference type="ARBA" id="ARBA00022723"/>
    </source>
</evidence>
<dbReference type="GeneID" id="25911267"/>
<dbReference type="RefSeq" id="XP_014150657.1">
    <property type="nucleotide sequence ID" value="XM_014295182.1"/>
</dbReference>
<reference evidence="5 6" key="1">
    <citation type="submission" date="2011-02" db="EMBL/GenBank/DDBJ databases">
        <title>The Genome Sequence of Sphaeroforma arctica JP610.</title>
        <authorList>
            <consortium name="The Broad Institute Genome Sequencing Platform"/>
            <person name="Russ C."/>
            <person name="Cuomo C."/>
            <person name="Young S.K."/>
            <person name="Zeng Q."/>
            <person name="Gargeya S."/>
            <person name="Alvarado L."/>
            <person name="Berlin A."/>
            <person name="Chapman S.B."/>
            <person name="Chen Z."/>
            <person name="Freedman E."/>
            <person name="Gellesch M."/>
            <person name="Goldberg J."/>
            <person name="Griggs A."/>
            <person name="Gujja S."/>
            <person name="Heilman E."/>
            <person name="Heiman D."/>
            <person name="Howarth C."/>
            <person name="Mehta T."/>
            <person name="Neiman D."/>
            <person name="Pearson M."/>
            <person name="Roberts A."/>
            <person name="Saif S."/>
            <person name="Shea T."/>
            <person name="Shenoy N."/>
            <person name="Sisk P."/>
            <person name="Stolte C."/>
            <person name="Sykes S."/>
            <person name="White J."/>
            <person name="Yandava C."/>
            <person name="Burger G."/>
            <person name="Gray M.W."/>
            <person name="Holland P.W.H."/>
            <person name="King N."/>
            <person name="Lang F.B.F."/>
            <person name="Roger A.J."/>
            <person name="Ruiz-Trillo I."/>
            <person name="Haas B."/>
            <person name="Nusbaum C."/>
            <person name="Birren B."/>
        </authorList>
    </citation>
    <scope>NUCLEOTIDE SEQUENCE [LARGE SCALE GENOMIC DNA]</scope>
    <source>
        <strain evidence="5 6">JP610</strain>
    </source>
</reference>
<sequence>MPLHSIKLDLERIRLLRLNVTVYDIEDALMGKHAQKLKIKLSPALIQTFEDKGVIRVFPPMILTKSKREKNVFHVIQFLKRELPNVIVCGIPTITRAVINKAEKDFKVNGYNLLVEGNELSTVLSTPGVDSTKAVSNHVMEMEKTLGIEAARQTIIVQIDNVMSSYGIKVDTRHLMLLADLMSCKGEILGIQRHGISKMKDSTFALASFERTCDNLFEGSVHSQVDKITGPSECIMMGIPISIGTGMFKLLRDPVTPGSSHVRQTVYEPKPVLFDTPELHTPV</sequence>
<dbReference type="InterPro" id="IPR015700">
    <property type="entry name" value="RPC1"/>
</dbReference>
<dbReference type="InterPro" id="IPR007081">
    <property type="entry name" value="RNA_pol_Rpb1_5"/>
</dbReference>
<evidence type="ECO:0000259" key="4">
    <source>
        <dbReference type="Pfam" id="PF04998"/>
    </source>
</evidence>
<feature type="domain" description="RNA polymerase Rpb1" evidence="4">
    <location>
        <begin position="67"/>
        <end position="203"/>
    </location>
</feature>
<dbReference type="PANTHER" id="PTHR48446:SF1">
    <property type="entry name" value="DNA-DIRECTED RNA POLYMERASE SUBUNIT BETA' N-TERMINAL SECTION"/>
    <property type="match status" value="1"/>
</dbReference>
<dbReference type="AlphaFoldDB" id="A0A0L0FJ18"/>
<gene>
    <name evidence="5" type="ORF">SARC_10763</name>
</gene>
<evidence type="ECO:0000256" key="1">
    <source>
        <dbReference type="ARBA" id="ARBA00012418"/>
    </source>
</evidence>
<dbReference type="eggNOG" id="KOG0261">
    <property type="taxonomic scope" value="Eukaryota"/>
</dbReference>
<dbReference type="Pfam" id="PF04998">
    <property type="entry name" value="RNA_pol_Rpb1_5"/>
    <property type="match status" value="1"/>
</dbReference>
<dbReference type="STRING" id="667725.A0A0L0FJ18"/>
<evidence type="ECO:0000313" key="5">
    <source>
        <dbReference type="EMBL" id="KNC76755.1"/>
    </source>
</evidence>
<evidence type="ECO:0000313" key="6">
    <source>
        <dbReference type="Proteomes" id="UP000054560"/>
    </source>
</evidence>
<dbReference type="GO" id="GO:0003899">
    <property type="term" value="F:DNA-directed RNA polymerase activity"/>
    <property type="evidence" value="ECO:0007669"/>
    <property type="project" value="UniProtKB-EC"/>
</dbReference>
<proteinExistence type="predicted"/>
<keyword evidence="6" id="KW-1185">Reference proteome</keyword>
<dbReference type="Gene3D" id="1.10.150.390">
    <property type="match status" value="1"/>
</dbReference>
<organism evidence="5 6">
    <name type="scientific">Sphaeroforma arctica JP610</name>
    <dbReference type="NCBI Taxonomy" id="667725"/>
    <lineage>
        <taxon>Eukaryota</taxon>
        <taxon>Ichthyosporea</taxon>
        <taxon>Ichthyophonida</taxon>
        <taxon>Sphaeroforma</taxon>
    </lineage>
</organism>
<evidence type="ECO:0000256" key="3">
    <source>
        <dbReference type="ARBA" id="ARBA00022833"/>
    </source>
</evidence>